<evidence type="ECO:0000313" key="3">
    <source>
        <dbReference type="Proteomes" id="UP000799539"/>
    </source>
</evidence>
<proteinExistence type="predicted"/>
<reference evidence="2" key="1">
    <citation type="journal article" date="2020" name="Stud. Mycol.">
        <title>101 Dothideomycetes genomes: a test case for predicting lifestyles and emergence of pathogens.</title>
        <authorList>
            <person name="Haridas S."/>
            <person name="Albert R."/>
            <person name="Binder M."/>
            <person name="Bloem J."/>
            <person name="Labutti K."/>
            <person name="Salamov A."/>
            <person name="Andreopoulos B."/>
            <person name="Baker S."/>
            <person name="Barry K."/>
            <person name="Bills G."/>
            <person name="Bluhm B."/>
            <person name="Cannon C."/>
            <person name="Castanera R."/>
            <person name="Culley D."/>
            <person name="Daum C."/>
            <person name="Ezra D."/>
            <person name="Gonzalez J."/>
            <person name="Henrissat B."/>
            <person name="Kuo A."/>
            <person name="Liang C."/>
            <person name="Lipzen A."/>
            <person name="Lutzoni F."/>
            <person name="Magnuson J."/>
            <person name="Mondo S."/>
            <person name="Nolan M."/>
            <person name="Ohm R."/>
            <person name="Pangilinan J."/>
            <person name="Park H.-J."/>
            <person name="Ramirez L."/>
            <person name="Alfaro M."/>
            <person name="Sun H."/>
            <person name="Tritt A."/>
            <person name="Yoshinaga Y."/>
            <person name="Zwiers L.-H."/>
            <person name="Turgeon B."/>
            <person name="Goodwin S."/>
            <person name="Spatafora J."/>
            <person name="Crous P."/>
            <person name="Grigoriev I."/>
        </authorList>
    </citation>
    <scope>NUCLEOTIDE SEQUENCE</scope>
    <source>
        <strain evidence="2">SCOH1-5</strain>
    </source>
</reference>
<sequence>MTSMDDTEILIPEVVVEAARLEVDEKYGKDRRDEKNKPAAEQKRFLTRVPDTPTIQRVITECETQFKPKHPDTELGVAHVLIAIQEATLPSNASPGYDYGVYLALGREDPEWKQGTSRTSRTEKPSLKGGYYIAFMVKQLS</sequence>
<protein>
    <submittedName>
        <fullName evidence="2">Uncharacterized protein</fullName>
    </submittedName>
</protein>
<accession>A0A6A6F3T5</accession>
<dbReference type="EMBL" id="ML992688">
    <property type="protein sequence ID" value="KAF2209128.1"/>
    <property type="molecule type" value="Genomic_DNA"/>
</dbReference>
<feature type="region of interest" description="Disordered" evidence="1">
    <location>
        <begin position="23"/>
        <end position="44"/>
    </location>
</feature>
<dbReference type="Proteomes" id="UP000799539">
    <property type="component" value="Unassembled WGS sequence"/>
</dbReference>
<name>A0A6A6F3T5_9PEZI</name>
<evidence type="ECO:0000313" key="2">
    <source>
        <dbReference type="EMBL" id="KAF2209128.1"/>
    </source>
</evidence>
<evidence type="ECO:0000256" key="1">
    <source>
        <dbReference type="SAM" id="MobiDB-lite"/>
    </source>
</evidence>
<keyword evidence="3" id="KW-1185">Reference proteome</keyword>
<gene>
    <name evidence="2" type="ORF">CERZMDRAFT_91409</name>
</gene>
<dbReference type="AlphaFoldDB" id="A0A6A6F3T5"/>
<organism evidence="2 3">
    <name type="scientific">Cercospora zeae-maydis SCOH1-5</name>
    <dbReference type="NCBI Taxonomy" id="717836"/>
    <lineage>
        <taxon>Eukaryota</taxon>
        <taxon>Fungi</taxon>
        <taxon>Dikarya</taxon>
        <taxon>Ascomycota</taxon>
        <taxon>Pezizomycotina</taxon>
        <taxon>Dothideomycetes</taxon>
        <taxon>Dothideomycetidae</taxon>
        <taxon>Mycosphaerellales</taxon>
        <taxon>Mycosphaerellaceae</taxon>
        <taxon>Cercospora</taxon>
    </lineage>
</organism>